<dbReference type="Proteomes" id="UP000887565">
    <property type="component" value="Unplaced"/>
</dbReference>
<sequence>MLHTAMRHSPFSLLGAYYITYNAMPPKYAMRHSPFSLLYYLQRHAAKIDHLAKTIIAAFHKVMLSDVLPPDSADRVSPTISQVALPAIMRDEVLSPYKFFMYDCTSSDHGRSFCLGTVPNSFRSVKVLMRTTHPKLLTTPKSAKEQEKETEG</sequence>
<evidence type="ECO:0000313" key="2">
    <source>
        <dbReference type="WBParaSite" id="nRc.2.0.1.t18839-RA"/>
    </source>
</evidence>
<reference evidence="2" key="1">
    <citation type="submission" date="2022-11" db="UniProtKB">
        <authorList>
            <consortium name="WormBaseParasite"/>
        </authorList>
    </citation>
    <scope>IDENTIFICATION</scope>
</reference>
<dbReference type="AlphaFoldDB" id="A0A915IXL8"/>
<accession>A0A915IXL8</accession>
<proteinExistence type="predicted"/>
<dbReference type="WBParaSite" id="nRc.2.0.1.t18839-RA">
    <property type="protein sequence ID" value="nRc.2.0.1.t18839-RA"/>
    <property type="gene ID" value="nRc.2.0.1.g18839"/>
</dbReference>
<name>A0A915IXL8_ROMCU</name>
<evidence type="ECO:0000313" key="1">
    <source>
        <dbReference type="Proteomes" id="UP000887565"/>
    </source>
</evidence>
<protein>
    <submittedName>
        <fullName evidence="2">Uncharacterized protein</fullName>
    </submittedName>
</protein>
<keyword evidence="1" id="KW-1185">Reference proteome</keyword>
<organism evidence="1 2">
    <name type="scientific">Romanomermis culicivorax</name>
    <name type="common">Nematode worm</name>
    <dbReference type="NCBI Taxonomy" id="13658"/>
    <lineage>
        <taxon>Eukaryota</taxon>
        <taxon>Metazoa</taxon>
        <taxon>Ecdysozoa</taxon>
        <taxon>Nematoda</taxon>
        <taxon>Enoplea</taxon>
        <taxon>Dorylaimia</taxon>
        <taxon>Mermithida</taxon>
        <taxon>Mermithoidea</taxon>
        <taxon>Mermithidae</taxon>
        <taxon>Romanomermis</taxon>
    </lineage>
</organism>